<dbReference type="RefSeq" id="WP_260791263.1">
    <property type="nucleotide sequence ID" value="NZ_CP093313.1"/>
</dbReference>
<dbReference type="CDD" id="cd01740">
    <property type="entry name" value="GATase1_FGAR_AT"/>
    <property type="match status" value="1"/>
</dbReference>
<feature type="active site" evidence="8">
    <location>
        <position position="203"/>
    </location>
</feature>
<accession>A0A9J7BHF2</accession>
<evidence type="ECO:0000313" key="10">
    <source>
        <dbReference type="Proteomes" id="UP001059380"/>
    </source>
</evidence>
<evidence type="ECO:0000256" key="7">
    <source>
        <dbReference type="ARBA" id="ARBA00022962"/>
    </source>
</evidence>
<evidence type="ECO:0000256" key="2">
    <source>
        <dbReference type="ARBA" id="ARBA00022598"/>
    </source>
</evidence>
<gene>
    <name evidence="8 9" type="primary">purQ</name>
    <name evidence="9" type="ORF">MOP44_16395</name>
</gene>
<keyword evidence="4 8" id="KW-0658">Purine biosynthesis</keyword>
<dbReference type="EMBL" id="CP093313">
    <property type="protein sequence ID" value="UWZ82151.1"/>
    <property type="molecule type" value="Genomic_DNA"/>
</dbReference>
<dbReference type="NCBIfam" id="TIGR01737">
    <property type="entry name" value="FGAM_synth_I"/>
    <property type="match status" value="1"/>
</dbReference>
<keyword evidence="7 8" id="KW-0315">Glutamine amidotransferase</keyword>
<keyword evidence="2 8" id="KW-0436">Ligase</keyword>
<evidence type="ECO:0000256" key="4">
    <source>
        <dbReference type="ARBA" id="ARBA00022755"/>
    </source>
</evidence>
<dbReference type="GO" id="GO:0006189">
    <property type="term" value="P:'de novo' IMP biosynthetic process"/>
    <property type="evidence" value="ECO:0007669"/>
    <property type="project" value="UniProtKB-UniRule"/>
</dbReference>
<dbReference type="PANTHER" id="PTHR47552">
    <property type="entry name" value="PHOSPHORIBOSYLFORMYLGLYCINAMIDINE SYNTHASE SUBUNIT PURQ"/>
    <property type="match status" value="1"/>
</dbReference>
<keyword evidence="5 8" id="KW-0378">Hydrolase</keyword>
<organism evidence="9 10">
    <name type="scientific">Occallatibacter riparius</name>
    <dbReference type="NCBI Taxonomy" id="1002689"/>
    <lineage>
        <taxon>Bacteria</taxon>
        <taxon>Pseudomonadati</taxon>
        <taxon>Acidobacteriota</taxon>
        <taxon>Terriglobia</taxon>
        <taxon>Terriglobales</taxon>
        <taxon>Acidobacteriaceae</taxon>
        <taxon>Occallatibacter</taxon>
    </lineage>
</organism>
<comment type="catalytic activity">
    <reaction evidence="8">
        <text>L-glutamine + H2O = L-glutamate + NH4(+)</text>
        <dbReference type="Rhea" id="RHEA:15889"/>
        <dbReference type="ChEBI" id="CHEBI:15377"/>
        <dbReference type="ChEBI" id="CHEBI:28938"/>
        <dbReference type="ChEBI" id="CHEBI:29985"/>
        <dbReference type="ChEBI" id="CHEBI:58359"/>
        <dbReference type="EC" id="3.5.1.2"/>
    </reaction>
</comment>
<comment type="function">
    <text evidence="8">Part of the phosphoribosylformylglycinamidine synthase complex involved in the purines biosynthetic pathway. Catalyzes the ATP-dependent conversion of formylglycinamide ribonucleotide (FGAR) and glutamine to yield formylglycinamidine ribonucleotide (FGAM) and glutamate. The FGAM synthase complex is composed of three subunits. PurQ produces an ammonia molecule by converting glutamine to glutamate. PurL transfers the ammonia molecule to FGAR to form FGAM in an ATP-dependent manner. PurS interacts with PurQ and PurL and is thought to assist in the transfer of the ammonia molecule from PurQ to PurL.</text>
</comment>
<dbReference type="SMART" id="SM01211">
    <property type="entry name" value="GATase_5"/>
    <property type="match status" value="1"/>
</dbReference>
<dbReference type="GO" id="GO:0004359">
    <property type="term" value="F:glutaminase activity"/>
    <property type="evidence" value="ECO:0007669"/>
    <property type="project" value="UniProtKB-EC"/>
</dbReference>
<dbReference type="SUPFAM" id="SSF52317">
    <property type="entry name" value="Class I glutamine amidotransferase-like"/>
    <property type="match status" value="1"/>
</dbReference>
<dbReference type="HAMAP" id="MF_00421">
    <property type="entry name" value="PurQ"/>
    <property type="match status" value="1"/>
</dbReference>
<reference evidence="9" key="1">
    <citation type="submission" date="2021-04" db="EMBL/GenBank/DDBJ databases">
        <title>Phylogenetic analysis of Acidobacteriaceae.</title>
        <authorList>
            <person name="Qiu L."/>
            <person name="Zhang Q."/>
        </authorList>
    </citation>
    <scope>NUCLEOTIDE SEQUENCE</scope>
    <source>
        <strain evidence="9">DSM 25168</strain>
    </source>
</reference>
<dbReference type="EC" id="6.3.5.3" evidence="8"/>
<keyword evidence="1 8" id="KW-0963">Cytoplasm</keyword>
<evidence type="ECO:0000256" key="1">
    <source>
        <dbReference type="ARBA" id="ARBA00022490"/>
    </source>
</evidence>
<dbReference type="InterPro" id="IPR010075">
    <property type="entry name" value="PRibForGlyAmidine_synth_PurQ"/>
</dbReference>
<protein>
    <recommendedName>
        <fullName evidence="8">Phosphoribosylformylglycinamidine synthase subunit PurQ</fullName>
        <shortName evidence="8">FGAM synthase</shortName>
        <ecNumber evidence="8">6.3.5.3</ecNumber>
    </recommendedName>
    <alternativeName>
        <fullName evidence="8">Formylglycinamide ribonucleotide amidotransferase subunit I</fullName>
        <shortName evidence="8">FGAR amidotransferase I</shortName>
        <shortName evidence="8">FGAR-AT I</shortName>
    </alternativeName>
    <alternativeName>
        <fullName evidence="8">Glutaminase PurQ</fullName>
        <ecNumber evidence="8">3.5.1.2</ecNumber>
    </alternativeName>
    <alternativeName>
        <fullName evidence="8">Phosphoribosylformylglycinamidine synthase subunit I</fullName>
    </alternativeName>
</protein>
<dbReference type="NCBIfam" id="NF002957">
    <property type="entry name" value="PRK03619.1"/>
    <property type="match status" value="1"/>
</dbReference>
<evidence type="ECO:0000256" key="3">
    <source>
        <dbReference type="ARBA" id="ARBA00022741"/>
    </source>
</evidence>
<sequence>MKFGVTVFPGSNCDHDTYNVIESIAHKPVTFLWHDSPDLQGVDAILVPGGFAYGDYLRTGAIARFSPVMESVKKFAAKGGLVLGICNGFQILTEAGLLPGALMRNAGLKYICKQVHLRTETTNSAFTGTLQKGEVLQIPIGHMEGNYFCTPEELRRLEAEDRIAFRYATPEGEITPEANPNGSLGNIAGILNEGRNVLGMMPHPDRSSESLLGSADGWKIFESMVGALAAK</sequence>
<keyword evidence="3 8" id="KW-0547">Nucleotide-binding</keyword>
<keyword evidence="10" id="KW-1185">Reference proteome</keyword>
<dbReference type="AlphaFoldDB" id="A0A9J7BHF2"/>
<evidence type="ECO:0000313" key="9">
    <source>
        <dbReference type="EMBL" id="UWZ82151.1"/>
    </source>
</evidence>
<dbReference type="GO" id="GO:0004642">
    <property type="term" value="F:phosphoribosylformylglycinamidine synthase activity"/>
    <property type="evidence" value="ECO:0007669"/>
    <property type="project" value="UniProtKB-UniRule"/>
</dbReference>
<dbReference type="GO" id="GO:0005524">
    <property type="term" value="F:ATP binding"/>
    <property type="evidence" value="ECO:0007669"/>
    <property type="project" value="UniProtKB-KW"/>
</dbReference>
<dbReference type="PANTHER" id="PTHR47552:SF1">
    <property type="entry name" value="PHOSPHORIBOSYLFORMYLGLYCINAMIDINE SYNTHASE SUBUNIT PURQ"/>
    <property type="match status" value="1"/>
</dbReference>
<comment type="caution">
    <text evidence="8">Lacks conserved residue(s) required for the propagation of feature annotation.</text>
</comment>
<comment type="subcellular location">
    <subcellularLocation>
        <location evidence="8">Cytoplasm</location>
    </subcellularLocation>
</comment>
<comment type="subunit">
    <text evidence="8">Part of the FGAM synthase complex composed of 1 PurL, 1 PurQ and 2 PurS subunits.</text>
</comment>
<comment type="pathway">
    <text evidence="8">Purine metabolism; IMP biosynthesis via de novo pathway; 5-amino-1-(5-phospho-D-ribosyl)imidazole from N(2)-formyl-N(1)-(5-phospho-D-ribosyl)glycinamide: step 1/2.</text>
</comment>
<dbReference type="Pfam" id="PF13507">
    <property type="entry name" value="GATase_5"/>
    <property type="match status" value="1"/>
</dbReference>
<dbReference type="Gene3D" id="3.40.50.880">
    <property type="match status" value="1"/>
</dbReference>
<dbReference type="PIRSF" id="PIRSF001586">
    <property type="entry name" value="FGAM_synth_I"/>
    <property type="match status" value="1"/>
</dbReference>
<dbReference type="EC" id="3.5.1.2" evidence="8"/>
<evidence type="ECO:0000256" key="6">
    <source>
        <dbReference type="ARBA" id="ARBA00022840"/>
    </source>
</evidence>
<dbReference type="Proteomes" id="UP001059380">
    <property type="component" value="Chromosome"/>
</dbReference>
<keyword evidence="6 8" id="KW-0067">ATP-binding</keyword>
<name>A0A9J7BHF2_9BACT</name>
<dbReference type="InterPro" id="IPR029062">
    <property type="entry name" value="Class_I_gatase-like"/>
</dbReference>
<dbReference type="PROSITE" id="PS51273">
    <property type="entry name" value="GATASE_TYPE_1"/>
    <property type="match status" value="1"/>
</dbReference>
<dbReference type="GO" id="GO:0005737">
    <property type="term" value="C:cytoplasm"/>
    <property type="evidence" value="ECO:0007669"/>
    <property type="project" value="UniProtKB-SubCell"/>
</dbReference>
<dbReference type="KEGG" id="orp:MOP44_16395"/>
<evidence type="ECO:0000256" key="5">
    <source>
        <dbReference type="ARBA" id="ARBA00022801"/>
    </source>
</evidence>
<evidence type="ECO:0000256" key="8">
    <source>
        <dbReference type="HAMAP-Rule" id="MF_00421"/>
    </source>
</evidence>
<feature type="active site" description="Nucleophile" evidence="8">
    <location>
        <position position="86"/>
    </location>
</feature>
<comment type="catalytic activity">
    <reaction evidence="8">
        <text>N(2)-formyl-N(1)-(5-phospho-beta-D-ribosyl)glycinamide + L-glutamine + ATP + H2O = 2-formamido-N(1)-(5-O-phospho-beta-D-ribosyl)acetamidine + L-glutamate + ADP + phosphate + H(+)</text>
        <dbReference type="Rhea" id="RHEA:17129"/>
        <dbReference type="ChEBI" id="CHEBI:15377"/>
        <dbReference type="ChEBI" id="CHEBI:15378"/>
        <dbReference type="ChEBI" id="CHEBI:29985"/>
        <dbReference type="ChEBI" id="CHEBI:30616"/>
        <dbReference type="ChEBI" id="CHEBI:43474"/>
        <dbReference type="ChEBI" id="CHEBI:58359"/>
        <dbReference type="ChEBI" id="CHEBI:147286"/>
        <dbReference type="ChEBI" id="CHEBI:147287"/>
        <dbReference type="ChEBI" id="CHEBI:456216"/>
        <dbReference type="EC" id="6.3.5.3"/>
    </reaction>
</comment>
<proteinExistence type="inferred from homology"/>